<dbReference type="RefSeq" id="WP_035528010.1">
    <property type="nucleotide sequence ID" value="NZ_CADFGF010000004.1"/>
</dbReference>
<evidence type="ECO:0000256" key="1">
    <source>
        <dbReference type="ARBA" id="ARBA00022649"/>
    </source>
</evidence>
<dbReference type="GO" id="GO:0004540">
    <property type="term" value="F:RNA nuclease activity"/>
    <property type="evidence" value="ECO:0007669"/>
    <property type="project" value="InterPro"/>
</dbReference>
<dbReference type="AlphaFoldDB" id="A0A8T6Z429"/>
<evidence type="ECO:0000313" key="6">
    <source>
        <dbReference type="Proteomes" id="UP000030460"/>
    </source>
</evidence>
<dbReference type="OrthoDB" id="4829434at2"/>
<proteinExistence type="predicted"/>
<keyword evidence="1" id="KW-1277">Toxin-antitoxin system</keyword>
<keyword evidence="6" id="KW-1185">Reference proteome</keyword>
<feature type="region of interest" description="Disordered" evidence="4">
    <location>
        <begin position="64"/>
        <end position="86"/>
    </location>
</feature>
<evidence type="ECO:0000313" key="5">
    <source>
        <dbReference type="EMBL" id="NLP59816.1"/>
    </source>
</evidence>
<evidence type="ECO:0000256" key="2">
    <source>
        <dbReference type="ARBA" id="ARBA00022722"/>
    </source>
</evidence>
<comment type="caution">
    <text evidence="5">The sequence shown here is derived from an EMBL/GenBank/DDBJ whole genome shotgun (WGS) entry which is preliminary data.</text>
</comment>
<gene>
    <name evidence="5" type="ORF">NH14_001345</name>
</gene>
<reference evidence="5" key="2">
    <citation type="submission" date="2020-04" db="EMBL/GenBank/DDBJ databases">
        <authorList>
            <person name="Alexandrino P."/>
            <person name="Mendonca T."/>
            <person name="Guaman L."/>
            <person name="Cherix J."/>
            <person name="Lozano-Sakalauskas G."/>
            <person name="Fujita A."/>
            <person name="Filho E.R."/>
            <person name="Long P."/>
            <person name="Padilla G."/>
            <person name="Taciro M.K."/>
            <person name="Gomez J.G."/>
            <person name="Silva L.F."/>
            <person name="Torres M."/>
        </authorList>
    </citation>
    <scope>NUCLEOTIDE SEQUENCE</scope>
    <source>
        <strain evidence="5">LMG 19450</strain>
    </source>
</reference>
<accession>A0A8T6Z429</accession>
<evidence type="ECO:0000256" key="3">
    <source>
        <dbReference type="ARBA" id="ARBA00022801"/>
    </source>
</evidence>
<feature type="compositionally biased region" description="Polar residues" evidence="4">
    <location>
        <begin position="69"/>
        <end position="86"/>
    </location>
</feature>
<reference evidence="5" key="1">
    <citation type="journal article" date="2015" name="Genome Announc.">
        <title>Draft Genome Sequence of the Polyhydroxyalkanoate-Producing Bacterium Burkholderia sacchari LMG 19450 Isolated from Brazilian Sugarcane Plantation Soil.</title>
        <authorList>
            <person name="Alexandrino P.M."/>
            <person name="Mendonca T.T."/>
            <person name="Guaman Bautista L.P."/>
            <person name="Cherix J."/>
            <person name="Lozano-Sakalauskas G.C."/>
            <person name="Fujita A."/>
            <person name="Ramos Filho E."/>
            <person name="Long P."/>
            <person name="Padilla G."/>
            <person name="Taciro M.K."/>
            <person name="Gomez J.G."/>
            <person name="Silva L.F."/>
        </authorList>
    </citation>
    <scope>NUCLEOTIDE SEQUENCE</scope>
    <source>
        <strain evidence="5">LMG 19450</strain>
    </source>
</reference>
<evidence type="ECO:0000256" key="4">
    <source>
        <dbReference type="SAM" id="MobiDB-lite"/>
    </source>
</evidence>
<protein>
    <submittedName>
        <fullName evidence="5">DUF86 domain-containing protein</fullName>
    </submittedName>
</protein>
<dbReference type="GO" id="GO:0016787">
    <property type="term" value="F:hydrolase activity"/>
    <property type="evidence" value="ECO:0007669"/>
    <property type="project" value="UniProtKB-KW"/>
</dbReference>
<name>A0A8T6Z429_9BURK</name>
<keyword evidence="3" id="KW-0378">Hydrolase</keyword>
<dbReference type="Pfam" id="PF01934">
    <property type="entry name" value="HepT-like"/>
    <property type="match status" value="1"/>
</dbReference>
<organism evidence="5 6">
    <name type="scientific">Paraburkholderia sacchari</name>
    <dbReference type="NCBI Taxonomy" id="159450"/>
    <lineage>
        <taxon>Bacteria</taxon>
        <taxon>Pseudomonadati</taxon>
        <taxon>Pseudomonadota</taxon>
        <taxon>Betaproteobacteria</taxon>
        <taxon>Burkholderiales</taxon>
        <taxon>Burkholderiaceae</taxon>
        <taxon>Paraburkholderia</taxon>
    </lineage>
</organism>
<dbReference type="InterPro" id="IPR008201">
    <property type="entry name" value="HepT-like"/>
</dbReference>
<keyword evidence="2" id="KW-0540">Nuclease</keyword>
<sequence length="86" mass="9916">MSRDKLRLPEYLQHILDAIGRIDRYTKGMDKRAFESDELVRDAVIRNIEITGIAARFEDAAVWPRPLRSQPSRNNPSPHASQYSAH</sequence>
<dbReference type="GO" id="GO:0110001">
    <property type="term" value="C:toxin-antitoxin complex"/>
    <property type="evidence" value="ECO:0007669"/>
    <property type="project" value="InterPro"/>
</dbReference>
<dbReference type="EMBL" id="JTDB02000001">
    <property type="protein sequence ID" value="NLP59816.1"/>
    <property type="molecule type" value="Genomic_DNA"/>
</dbReference>
<dbReference type="Proteomes" id="UP000030460">
    <property type="component" value="Unassembled WGS sequence"/>
</dbReference>